<dbReference type="Pfam" id="PF13963">
    <property type="entry name" value="Transpos_assoc"/>
    <property type="match status" value="1"/>
</dbReference>
<dbReference type="Pfam" id="PF13952">
    <property type="entry name" value="DUF4216"/>
    <property type="match status" value="1"/>
</dbReference>
<reference evidence="5" key="1">
    <citation type="journal article" date="2015" name="Nat. Genet.">
        <title>The pineapple genome and the evolution of CAM photosynthesis.</title>
        <authorList>
            <person name="Ming R."/>
            <person name="VanBuren R."/>
            <person name="Wai C.M."/>
            <person name="Tang H."/>
            <person name="Schatz M.C."/>
            <person name="Bowers J.E."/>
            <person name="Lyons E."/>
            <person name="Wang M.L."/>
            <person name="Chen J."/>
            <person name="Biggers E."/>
            <person name="Zhang J."/>
            <person name="Huang L."/>
            <person name="Zhang L."/>
            <person name="Miao W."/>
            <person name="Zhang J."/>
            <person name="Ye Z."/>
            <person name="Miao C."/>
            <person name="Lin Z."/>
            <person name="Wang H."/>
            <person name="Zhou H."/>
            <person name="Yim W.C."/>
            <person name="Priest H.D."/>
            <person name="Zheng C."/>
            <person name="Woodhouse M."/>
            <person name="Edger P.P."/>
            <person name="Guyot R."/>
            <person name="Guo H.B."/>
            <person name="Guo H."/>
            <person name="Zheng G."/>
            <person name="Singh R."/>
            <person name="Sharma A."/>
            <person name="Min X."/>
            <person name="Zheng Y."/>
            <person name="Lee H."/>
            <person name="Gurtowski J."/>
            <person name="Sedlazeck F.J."/>
            <person name="Harkess A."/>
            <person name="McKain M.R."/>
            <person name="Liao Z."/>
            <person name="Fang J."/>
            <person name="Liu J."/>
            <person name="Zhang X."/>
            <person name="Zhang Q."/>
            <person name="Hu W."/>
            <person name="Qin Y."/>
            <person name="Wang K."/>
            <person name="Chen L.Y."/>
            <person name="Shirley N."/>
            <person name="Lin Y.R."/>
            <person name="Liu L.Y."/>
            <person name="Hernandez A.G."/>
            <person name="Wright C.L."/>
            <person name="Bulone V."/>
            <person name="Tuskan G.A."/>
            <person name="Heath K."/>
            <person name="Zee F."/>
            <person name="Moore P.H."/>
            <person name="Sunkar R."/>
            <person name="Leebens-Mack J.H."/>
            <person name="Mockler T."/>
            <person name="Bennetzen J.L."/>
            <person name="Freeling M."/>
            <person name="Sankoff D."/>
            <person name="Paterson A.H."/>
            <person name="Zhu X."/>
            <person name="Yang X."/>
            <person name="Smith J.A."/>
            <person name="Cushman J.C."/>
            <person name="Paull R.E."/>
            <person name="Yu Q."/>
        </authorList>
    </citation>
    <scope>NUCLEOTIDE SEQUENCE [LARGE SCALE GENOMIC DNA]</scope>
    <source>
        <strain evidence="5">cv. F153</strain>
    </source>
</reference>
<accession>A0A6P5GSB3</accession>
<dbReference type="RefSeq" id="XP_020111542.1">
    <property type="nucleotide sequence ID" value="XM_020255953.1"/>
</dbReference>
<feature type="region of interest" description="Disordered" evidence="1">
    <location>
        <begin position="552"/>
        <end position="579"/>
    </location>
</feature>
<dbReference type="GeneID" id="109726394"/>
<name>A0A6P5GSB3_ANACO</name>
<organism evidence="6">
    <name type="scientific">Ananas comosus</name>
    <name type="common">Pineapple</name>
    <name type="synonym">Ananas ananas</name>
    <dbReference type="NCBI Taxonomy" id="4615"/>
    <lineage>
        <taxon>Eukaryota</taxon>
        <taxon>Viridiplantae</taxon>
        <taxon>Streptophyta</taxon>
        <taxon>Embryophyta</taxon>
        <taxon>Tracheophyta</taxon>
        <taxon>Spermatophyta</taxon>
        <taxon>Magnoliopsida</taxon>
        <taxon>Liliopsida</taxon>
        <taxon>Poales</taxon>
        <taxon>Bromeliaceae</taxon>
        <taxon>Bromelioideae</taxon>
        <taxon>Ananas</taxon>
    </lineage>
</organism>
<evidence type="ECO:0000259" key="4">
    <source>
        <dbReference type="Pfam" id="PF13963"/>
    </source>
</evidence>
<dbReference type="InterPro" id="IPR025452">
    <property type="entry name" value="DUF4218"/>
</dbReference>
<feature type="domain" description="DUF4216" evidence="2">
    <location>
        <begin position="1054"/>
        <end position="1130"/>
    </location>
</feature>
<dbReference type="PANTHER" id="PTHR10775">
    <property type="entry name" value="OS08G0208400 PROTEIN"/>
    <property type="match status" value="1"/>
</dbReference>
<evidence type="ECO:0000313" key="5">
    <source>
        <dbReference type="Proteomes" id="UP000515123"/>
    </source>
</evidence>
<feature type="domain" description="Transposase-associated" evidence="4">
    <location>
        <begin position="3"/>
        <end position="75"/>
    </location>
</feature>
<evidence type="ECO:0000256" key="1">
    <source>
        <dbReference type="SAM" id="MobiDB-lite"/>
    </source>
</evidence>
<dbReference type="AlphaFoldDB" id="A0A6P5GSB3"/>
<dbReference type="RefSeq" id="XP_020111541.1">
    <property type="nucleotide sequence ID" value="XM_020255952.1"/>
</dbReference>
<sequence length="1189" mass="137814">MDKSWIRKSRLSKEYFDGVNDFLNFAFERSSQDGKILCPCSRCSNINWHTREVVKEHLVCNGFLRGYTRWACHGESISSSSSSSNTTYYLQDPLRLLESTPDQMGSSRNDDMEGLLRDALRMHFQDSDNSSSREDIPNAQNIRVESHEHCDIGLDRQEPTDEPNIGASNFYKLLEDAKQELYPGCTKFSKLSFIVHLFHLKCLNGWSSKSFTMLLELLNDAFPNGTSLPKSTYDAKKFIKDLGLGYEKINSCPNDCILYWGGRSNEQSCDVCGASRWLPTTTENINNDDLGNEERKGRPAKVLRYFPLIPRLQRLFMSPKTSDNMRWHDEGRTKDGLLRHPADSLAWRSFDSRYKDFSSDPRNVRLGLATDGFNLFRAMNTSYSMWPVILIPYNLPPWICMKQSSFILSMIIPGTKGPGNNIDVYLQPLIEELKQLWEGVDTYDASRKHNFRMRAALLWTISDFPAYANLSGWSTKGRYACPCCADKTCSRWLYNGKKFCYMGHRRWLSETHKFRYQKHLFDGTEEFRSTPTPISGTDVLKQVEGINFRYGKVPNSSRNKASTSMQSKKRVREQIDNSQDLDNQSYNLEAIGIDSDGDEDEDNFNNTSLWKKKSIFFMLPYWKYNLLRHNLDVMHIEKNVGENVFGTVLNEDGKSKDNMKARLDLVDMDIRHELHPQSLPNGRTYLPSACYLLSREEKEVFCKVLKDIKVPDGFASNISRCVNLKECRLLSLKSHDYHILMQDLLPLALRASMTTEVASTLIELSNIFKAICSKVLNVEDLEQLQHRAAITLCHLEKIFPPSFFTIMVHLVIHLPEEAKLGGPVHYRWMYPIERNLFRLKSNVRNKAHPEGSIAEGYLVEECLIFCSRYLEGVETRFNRPVRNYDTVRDEHSTPYLFLTAGQPIGEVDVITLDEMAWVQAHRYVLFHHNIVEPFRNEYIRILRARSRPKRLQTHEIDRLLNEQFHEWFGDHVASQLDVADEVKWLARGPNKIAKRYKGFIINGFRFHTKDRERNRRTQNSGIVVTSSIKSYASARDTNPSEGNVDYYGILTDIVELDYYGKFRVVLFRCDWADVTSSRGTRKDQFGFTMVNFSRLIHTGEQLRHEPFVFSSQVKQVFYSQDLKNVDWYVVLYKAPRDLFDMGEKSNDEDFVVHNECMPFTSQHLDENFSDDHSIQNWVRLDVAGDIHSN</sequence>
<proteinExistence type="predicted"/>
<keyword evidence="5" id="KW-1185">Reference proteome</keyword>
<reference evidence="6 7" key="2">
    <citation type="submission" date="2025-04" db="UniProtKB">
        <authorList>
            <consortium name="RefSeq"/>
        </authorList>
    </citation>
    <scope>IDENTIFICATION</scope>
    <source>
        <tissue evidence="6 7">Leaf</tissue>
    </source>
</reference>
<protein>
    <submittedName>
        <fullName evidence="6 7">Uncharacterized protein LOC109726394 isoform X1</fullName>
    </submittedName>
</protein>
<dbReference type="OrthoDB" id="671541at2759"/>
<dbReference type="InterPro" id="IPR004242">
    <property type="entry name" value="Transposase_21"/>
</dbReference>
<gene>
    <name evidence="6 7" type="primary">LOC109726394</name>
</gene>
<evidence type="ECO:0000259" key="3">
    <source>
        <dbReference type="Pfam" id="PF13960"/>
    </source>
</evidence>
<evidence type="ECO:0000313" key="6">
    <source>
        <dbReference type="RefSeq" id="XP_020111541.1"/>
    </source>
</evidence>
<feature type="domain" description="DUF4218" evidence="3">
    <location>
        <begin position="771"/>
        <end position="883"/>
    </location>
</feature>
<dbReference type="InterPro" id="IPR029480">
    <property type="entry name" value="Transpos_assoc"/>
</dbReference>
<evidence type="ECO:0000313" key="7">
    <source>
        <dbReference type="RefSeq" id="XP_020111542.1"/>
    </source>
</evidence>
<dbReference type="PANTHER" id="PTHR10775:SF182">
    <property type="entry name" value="TRANSPOSON, EN_SPM-LIKE, TRANSPOSASE-ASSOCIATED DOMAIN PROTEIN-RELATED"/>
    <property type="match status" value="1"/>
</dbReference>
<dbReference type="Pfam" id="PF02992">
    <property type="entry name" value="Transposase_21"/>
    <property type="match status" value="1"/>
</dbReference>
<dbReference type="Pfam" id="PF13960">
    <property type="entry name" value="DUF4218"/>
    <property type="match status" value="1"/>
</dbReference>
<dbReference type="InterPro" id="IPR025312">
    <property type="entry name" value="DUF4216"/>
</dbReference>
<feature type="compositionally biased region" description="Polar residues" evidence="1">
    <location>
        <begin position="554"/>
        <end position="566"/>
    </location>
</feature>
<dbReference type="Proteomes" id="UP000515123">
    <property type="component" value="Linkage group 21"/>
</dbReference>
<evidence type="ECO:0000259" key="2">
    <source>
        <dbReference type="Pfam" id="PF13952"/>
    </source>
</evidence>